<evidence type="ECO:0000313" key="5">
    <source>
        <dbReference type="Proteomes" id="UP000549394"/>
    </source>
</evidence>
<feature type="compositionally biased region" description="Low complexity" evidence="1">
    <location>
        <begin position="912"/>
        <end position="923"/>
    </location>
</feature>
<proteinExistence type="predicted"/>
<protein>
    <submittedName>
        <fullName evidence="4">DgyrCDS13361</fullName>
    </submittedName>
</protein>
<dbReference type="AlphaFoldDB" id="A0A7I8WAF6"/>
<accession>A0A7I8WAF6</accession>
<feature type="region of interest" description="Disordered" evidence="1">
    <location>
        <begin position="909"/>
        <end position="940"/>
    </location>
</feature>
<feature type="region of interest" description="Disordered" evidence="1">
    <location>
        <begin position="797"/>
        <end position="841"/>
    </location>
</feature>
<keyword evidence="2" id="KW-0812">Transmembrane</keyword>
<dbReference type="Proteomes" id="UP000549394">
    <property type="component" value="Unassembled WGS sequence"/>
</dbReference>
<keyword evidence="3" id="KW-0732">Signal</keyword>
<feature type="signal peptide" evidence="3">
    <location>
        <begin position="1"/>
        <end position="20"/>
    </location>
</feature>
<organism evidence="4 5">
    <name type="scientific">Dimorphilus gyrociliatus</name>
    <dbReference type="NCBI Taxonomy" id="2664684"/>
    <lineage>
        <taxon>Eukaryota</taxon>
        <taxon>Metazoa</taxon>
        <taxon>Spiralia</taxon>
        <taxon>Lophotrochozoa</taxon>
        <taxon>Annelida</taxon>
        <taxon>Polychaeta</taxon>
        <taxon>Polychaeta incertae sedis</taxon>
        <taxon>Dinophilidae</taxon>
        <taxon>Dimorphilus</taxon>
    </lineage>
</organism>
<reference evidence="4 5" key="1">
    <citation type="submission" date="2020-08" db="EMBL/GenBank/DDBJ databases">
        <authorList>
            <person name="Hejnol A."/>
        </authorList>
    </citation>
    <scope>NUCLEOTIDE SEQUENCE [LARGE SCALE GENOMIC DNA]</scope>
</reference>
<evidence type="ECO:0000313" key="4">
    <source>
        <dbReference type="EMBL" id="CAD5125118.1"/>
    </source>
</evidence>
<evidence type="ECO:0000256" key="1">
    <source>
        <dbReference type="SAM" id="MobiDB-lite"/>
    </source>
</evidence>
<sequence length="940" mass="106111">MKISEYFGAALLFITVATQCESLSNIHITGTAIRYSPSSNDYVALEDGFLVVHCEEKSNSITDVFVKVKLQSNFLCYVNEKYPLSKSVYDECNNIMKIRVEEHPESGGYRNLSFAFRTPWLNYQPRKDCRHCRVCYCAKPSSNDSRGVTLSPLSWPKPAIIKKCYLYDYSDINCEWVFAHKQAKGTLLPKFNTVLSFKDKYSGVYELCTTNIALNNCTTDIGNFAQSFAQKDYRLMIRAELHIKFEMNFPKNFDLSSLNKNNVNLSMDKENSAVTFAYPFEDKYVYKLGTNKLIPGKPIVYECDNLKDPIVNSTSMIVPVQPSKNFLKVKHHYDVELNLYCKLSTNEVAESDKKTVYVITGNEDSCGFCKFENLAPATNYSLFMSLIRVDNEKEYGKSSENTVYTFITNTTEPEALPETFYYIQNGIKPSVSVIWNSLSRRLAGGKTVAYKITEKHLTTILNADISCSFEDLYSICKFIRKGLDSSIRVESTWKSDLSFNFSLLRDVPDQINLPANWAERQPENILLTAYVDRSMNNNKVIIVWSHWVMNATEYILILCRNQDSFLKGCTNNMESFKIPRNESLFEYSIKMDLTETVMNNFSVGVSVKFKDDFMSGLLFSPCVFKQKNLHFNGMKGDNAIENIKTKIRGKILHSIVNLKKNPCELDIFFTYVVIYFCVSKNDVCIEECQRKKFWIKNKSTMTFDLGISSSKEVLLWGKVGSHLGESTNSSNYQKTANFSAENSSKANLIVLGIVGSLILVIIFIVLAWKLRAAFWKFVHFPIETDFPVILNEVSSSHPNGDEAANAEQPNQGATPLLRNDESVTDGDKNSQGSGSETPIYVEIKHNKGSNGYLTNEPEKFEDVRETANGYLPRDNVHLLGPCNPNRTNEVTLVKGATASPISTDTMQLNVENGSTNGQSSQLGGSSGSYVDPSVLFSKGK</sequence>
<feature type="transmembrane region" description="Helical" evidence="2">
    <location>
        <begin position="748"/>
        <end position="768"/>
    </location>
</feature>
<keyword evidence="2" id="KW-1133">Transmembrane helix</keyword>
<comment type="caution">
    <text evidence="4">The sequence shown here is derived from an EMBL/GenBank/DDBJ whole genome shotgun (WGS) entry which is preliminary data.</text>
</comment>
<keyword evidence="5" id="KW-1185">Reference proteome</keyword>
<evidence type="ECO:0000256" key="2">
    <source>
        <dbReference type="SAM" id="Phobius"/>
    </source>
</evidence>
<feature type="compositionally biased region" description="Basic and acidic residues" evidence="1">
    <location>
        <begin position="818"/>
        <end position="828"/>
    </location>
</feature>
<feature type="chain" id="PRO_5029717503" evidence="3">
    <location>
        <begin position="21"/>
        <end position="940"/>
    </location>
</feature>
<dbReference type="EMBL" id="CAJFCJ010000025">
    <property type="protein sequence ID" value="CAD5125118.1"/>
    <property type="molecule type" value="Genomic_DNA"/>
</dbReference>
<keyword evidence="2" id="KW-0472">Membrane</keyword>
<evidence type="ECO:0000256" key="3">
    <source>
        <dbReference type="SAM" id="SignalP"/>
    </source>
</evidence>
<name>A0A7I8WAF6_9ANNE</name>
<gene>
    <name evidence="4" type="ORF">DGYR_LOCUS12555</name>
</gene>